<keyword evidence="3 7" id="KW-0375">Hydrogen ion transport</keyword>
<comment type="function">
    <text evidence="7">F(1)F(0) ATP synthase produces ATP from ADP in the presence of a proton or sodium gradient. F-type ATPases consist of two structural domains, F(1) containing the extramembraneous catalytic core and F(0) containing the membrane proton channel, linked together by a central stalk and a peripheral stalk. During catalysis, ATP synthesis in the catalytic domain of F(1) is coupled via a rotary mechanism of the central stalk subunits to proton translocation.</text>
</comment>
<dbReference type="InterPro" id="IPR026015">
    <property type="entry name" value="ATP_synth_OSCP/delta_N_sf"/>
</dbReference>
<evidence type="ECO:0000313" key="9">
    <source>
        <dbReference type="Proteomes" id="UP001295463"/>
    </source>
</evidence>
<keyword evidence="6 7" id="KW-0066">ATP synthesis</keyword>
<reference evidence="8 9" key="1">
    <citation type="submission" date="2022-03" db="EMBL/GenBank/DDBJ databases">
        <authorList>
            <person name="Koch H."/>
        </authorList>
    </citation>
    <scope>NUCLEOTIDE SEQUENCE [LARGE SCALE GENOMIC DNA]</scope>
    <source>
        <strain evidence="8 9">G1</strain>
    </source>
</reference>
<evidence type="ECO:0000256" key="4">
    <source>
        <dbReference type="ARBA" id="ARBA00023065"/>
    </source>
</evidence>
<gene>
    <name evidence="7 8" type="primary">atpH</name>
    <name evidence="8" type="ORF">GEAMG1_2633</name>
</gene>
<keyword evidence="5 7" id="KW-0472">Membrane</keyword>
<dbReference type="Gene3D" id="1.10.520.20">
    <property type="entry name" value="N-terminal domain of the delta subunit of the F1F0-ATP synthase"/>
    <property type="match status" value="1"/>
</dbReference>
<proteinExistence type="inferred from homology"/>
<keyword evidence="7" id="KW-0139">CF(1)</keyword>
<keyword evidence="2 7" id="KW-0813">Transport</keyword>
<evidence type="ECO:0000256" key="1">
    <source>
        <dbReference type="ARBA" id="ARBA00004370"/>
    </source>
</evidence>
<dbReference type="PRINTS" id="PR00125">
    <property type="entry name" value="ATPASEDELTA"/>
</dbReference>
<dbReference type="PANTHER" id="PTHR11910">
    <property type="entry name" value="ATP SYNTHASE DELTA CHAIN"/>
    <property type="match status" value="1"/>
</dbReference>
<evidence type="ECO:0000256" key="6">
    <source>
        <dbReference type="ARBA" id="ARBA00023310"/>
    </source>
</evidence>
<evidence type="ECO:0000256" key="2">
    <source>
        <dbReference type="ARBA" id="ARBA00022448"/>
    </source>
</evidence>
<dbReference type="Pfam" id="PF00213">
    <property type="entry name" value="OSCP"/>
    <property type="match status" value="1"/>
</dbReference>
<evidence type="ECO:0000256" key="3">
    <source>
        <dbReference type="ARBA" id="ARBA00022781"/>
    </source>
</evidence>
<keyword evidence="9" id="KW-1185">Reference proteome</keyword>
<evidence type="ECO:0000256" key="5">
    <source>
        <dbReference type="ARBA" id="ARBA00023136"/>
    </source>
</evidence>
<protein>
    <recommendedName>
        <fullName evidence="7">ATP synthase subunit delta</fullName>
    </recommendedName>
    <alternativeName>
        <fullName evidence="7">ATP synthase F(1) sector subunit delta</fullName>
    </alternativeName>
    <alternativeName>
        <fullName evidence="7">F-type ATPase subunit delta</fullName>
        <shortName evidence="7">F-ATPase subunit delta</shortName>
    </alternativeName>
</protein>
<comment type="function">
    <text evidence="7">This protein is part of the stalk that links CF(0) to CF(1). It either transmits conformational changes from CF(0) to CF(1) or is implicated in proton conduction.</text>
</comment>
<dbReference type="NCBIfam" id="NF004402">
    <property type="entry name" value="PRK05758.2-2"/>
    <property type="match status" value="1"/>
</dbReference>
<keyword evidence="7" id="KW-1003">Cell membrane</keyword>
<comment type="similarity">
    <text evidence="7">Belongs to the ATPase delta chain family.</text>
</comment>
<dbReference type="HAMAP" id="MF_01416">
    <property type="entry name" value="ATP_synth_delta_bact"/>
    <property type="match status" value="1"/>
</dbReference>
<dbReference type="EMBL" id="OW150024">
    <property type="protein sequence ID" value="CAH2032469.1"/>
    <property type="molecule type" value="Genomic_DNA"/>
</dbReference>
<dbReference type="RefSeq" id="WP_305733219.1">
    <property type="nucleotide sequence ID" value="NZ_OW150024.1"/>
</dbReference>
<keyword evidence="4 7" id="KW-0406">Ion transport</keyword>
<sequence>MISNAIARRYAKALVQLGSENGLVEQFSRELKVVNELIAGSAELAAVLGNPAFTAEQKKQVVKELVSRLGCCELVSNFLLLLVDKNRIACLAQIVGTYEQLADEQSGVLRPLITTAFALDEEQVAAIRVALEQKTGKKVVPHVSVDQSLVGGVVAQIGDIVYDCSVKTQLTRIHDILQKG</sequence>
<dbReference type="Proteomes" id="UP001295463">
    <property type="component" value="Chromosome"/>
</dbReference>
<comment type="subcellular location">
    <subcellularLocation>
        <location evidence="7">Cell membrane</location>
        <topology evidence="7">Peripheral membrane protein</topology>
    </subcellularLocation>
    <subcellularLocation>
        <location evidence="1">Membrane</location>
    </subcellularLocation>
</comment>
<organism evidence="8 9">
    <name type="scientific">Trichlorobacter ammonificans</name>
    <dbReference type="NCBI Taxonomy" id="2916410"/>
    <lineage>
        <taxon>Bacteria</taxon>
        <taxon>Pseudomonadati</taxon>
        <taxon>Thermodesulfobacteriota</taxon>
        <taxon>Desulfuromonadia</taxon>
        <taxon>Geobacterales</taxon>
        <taxon>Geobacteraceae</taxon>
        <taxon>Trichlorobacter</taxon>
    </lineage>
</organism>
<dbReference type="NCBIfam" id="TIGR01145">
    <property type="entry name" value="ATP_synt_delta"/>
    <property type="match status" value="1"/>
</dbReference>
<dbReference type="InterPro" id="IPR000711">
    <property type="entry name" value="ATPase_OSCP/dsu"/>
</dbReference>
<evidence type="ECO:0000313" key="8">
    <source>
        <dbReference type="EMBL" id="CAH2032469.1"/>
    </source>
</evidence>
<dbReference type="SUPFAM" id="SSF47928">
    <property type="entry name" value="N-terminal domain of the delta subunit of the F1F0-ATP synthase"/>
    <property type="match status" value="1"/>
</dbReference>
<evidence type="ECO:0000256" key="7">
    <source>
        <dbReference type="HAMAP-Rule" id="MF_01416"/>
    </source>
</evidence>
<accession>A0ABM9DB50</accession>
<name>A0ABM9DB50_9BACT</name>